<reference evidence="1 2" key="1">
    <citation type="submission" date="2022-11" db="EMBL/GenBank/DDBJ databases">
        <title>Genome sequence of clinical isolate of the human pathogenic Borrelia fainii.</title>
        <authorList>
            <person name="Itokawa K."/>
            <person name="Sato K."/>
            <person name="Qiu Y."/>
        </authorList>
    </citation>
    <scope>NUCLEOTIDE SEQUENCE [LARGE SCALE GENOMIC DNA]</scope>
    <source>
        <strain evidence="1 2">Qtaro</strain>
        <plasmid evidence="1 2">p100</plasmid>
    </source>
</reference>
<organism evidence="1 2">
    <name type="scientific">Candidatus Borrelia fainii</name>
    <dbReference type="NCBI Taxonomy" id="2518322"/>
    <lineage>
        <taxon>Bacteria</taxon>
        <taxon>Pseudomonadati</taxon>
        <taxon>Spirochaetota</taxon>
        <taxon>Spirochaetia</taxon>
        <taxon>Spirochaetales</taxon>
        <taxon>Borreliaceae</taxon>
        <taxon>Borrelia</taxon>
    </lineage>
</organism>
<evidence type="ECO:0000313" key="2">
    <source>
        <dbReference type="Proteomes" id="UP001317516"/>
    </source>
</evidence>
<dbReference type="Proteomes" id="UP001317516">
    <property type="component" value="Plasmid p100"/>
</dbReference>
<gene>
    <name evidence="1" type="ORF">BOFE_09430</name>
</gene>
<keyword evidence="1" id="KW-0614">Plasmid</keyword>
<dbReference type="EMBL" id="AP027071">
    <property type="protein sequence ID" value="BDU63403.1"/>
    <property type="molecule type" value="Genomic_DNA"/>
</dbReference>
<proteinExistence type="predicted"/>
<evidence type="ECO:0000313" key="1">
    <source>
        <dbReference type="EMBL" id="BDU63403.1"/>
    </source>
</evidence>
<dbReference type="RefSeq" id="WP_281862278.1">
    <property type="nucleotide sequence ID" value="NZ_AP027071.1"/>
</dbReference>
<accession>A0ABM8DLK0</accession>
<protein>
    <submittedName>
        <fullName evidence="1">Uncharacterized protein</fullName>
    </submittedName>
</protein>
<dbReference type="NCBIfam" id="NF047534">
    <property type="entry name" value="lipo_BTA121_dup"/>
    <property type="match status" value="1"/>
</dbReference>
<name>A0ABM8DLK0_9SPIR</name>
<keyword evidence="2" id="KW-1185">Reference proteome</keyword>
<geneLocation type="plasmid" evidence="1 2">
    <name>p100</name>
</geneLocation>
<sequence length="136" mass="16179">MGIYEVLSDQEKLVVDEIREIVTDDRIGIGEDYKTYTIPDFRALLNELGYVKVQKIIQIYLDVKKSKIEVVDIINNLKDEELKLRLETECNNRWNNYLLRLKKLFNKFDGKTVYANFIDNGYTNEFTKLQIRLHKL</sequence>